<evidence type="ECO:0000259" key="5">
    <source>
        <dbReference type="Pfam" id="PF00266"/>
    </source>
</evidence>
<evidence type="ECO:0000256" key="4">
    <source>
        <dbReference type="RuleBase" id="RU004504"/>
    </source>
</evidence>
<keyword evidence="7" id="KW-1185">Reference proteome</keyword>
<comment type="cofactor">
    <cofactor evidence="1 4">
        <name>pyridoxal 5'-phosphate</name>
        <dbReference type="ChEBI" id="CHEBI:597326"/>
    </cofactor>
</comment>
<dbReference type="SUPFAM" id="SSF53383">
    <property type="entry name" value="PLP-dependent transferases"/>
    <property type="match status" value="1"/>
</dbReference>
<dbReference type="PANTHER" id="PTHR43092:SF6">
    <property type="entry name" value="BLR1280 PROTEIN"/>
    <property type="match status" value="1"/>
</dbReference>
<organism evidence="6 7">
    <name type="scientific">Asanoa siamensis</name>
    <dbReference type="NCBI Taxonomy" id="926357"/>
    <lineage>
        <taxon>Bacteria</taxon>
        <taxon>Bacillati</taxon>
        <taxon>Actinomycetota</taxon>
        <taxon>Actinomycetes</taxon>
        <taxon>Micromonosporales</taxon>
        <taxon>Micromonosporaceae</taxon>
        <taxon>Asanoa</taxon>
    </lineage>
</organism>
<dbReference type="InterPro" id="IPR015422">
    <property type="entry name" value="PyrdxlP-dep_Trfase_small"/>
</dbReference>
<comment type="caution">
    <text evidence="6">The sequence shown here is derived from an EMBL/GenBank/DDBJ whole genome shotgun (WGS) entry which is preliminary data.</text>
</comment>
<evidence type="ECO:0000313" key="6">
    <source>
        <dbReference type="EMBL" id="GIF72524.1"/>
    </source>
</evidence>
<dbReference type="Gene3D" id="3.90.1150.10">
    <property type="entry name" value="Aspartate Aminotransferase, domain 1"/>
    <property type="match status" value="1"/>
</dbReference>
<dbReference type="PROSITE" id="PS00595">
    <property type="entry name" value="AA_TRANSFER_CLASS_5"/>
    <property type="match status" value="1"/>
</dbReference>
<accession>A0ABQ4CML5</accession>
<dbReference type="EMBL" id="BONE01000012">
    <property type="protein sequence ID" value="GIF72524.1"/>
    <property type="molecule type" value="Genomic_DNA"/>
</dbReference>
<keyword evidence="2" id="KW-0663">Pyridoxal phosphate</keyword>
<dbReference type="InterPro" id="IPR015421">
    <property type="entry name" value="PyrdxlP-dep_Trfase_major"/>
</dbReference>
<keyword evidence="6" id="KW-0032">Aminotransferase</keyword>
<feature type="domain" description="Aminotransferase class V" evidence="5">
    <location>
        <begin position="114"/>
        <end position="392"/>
    </location>
</feature>
<dbReference type="Gene3D" id="3.40.640.10">
    <property type="entry name" value="Type I PLP-dependent aspartate aminotransferase-like (Major domain)"/>
    <property type="match status" value="1"/>
</dbReference>
<sequence>MMVFGRRGLLAAAVGGAAGVLFVPARRPARVSRPVAAPPVNPADWTSVRAQFALPDDVANLSAFYFASHPAGVRAAIERHRAGMDADPLGYVEANQSTQDDRVARAAAGYLRTDAGQIAFTDSTTMGLGLLYSGLRLAPGDEVLTTEHDHYATHESLRLRGLRDGVRVRRVRLYDASERATPQEMVARLAAALRPATRLVAITWVHSSTGVRVPVRQIADAVAAANASRPEAERILLSLDGVHGFGAEDATPDALGVDFLVTGTHKWLFGPRGTGLVWGRPQAWSRFTPVIPSFIDTTGAAPGPWSTPGGFHSFEHRWALAEAFDLHRTIGPRRVADRTHTLATALKDGLATIGSVRLRTPRAAVASAGLVCCEVEGYGPHEAAAKLRGAKVISSATPYDPSYLRFGPTIINSESDVDRALAAVRAL</sequence>
<evidence type="ECO:0000313" key="7">
    <source>
        <dbReference type="Proteomes" id="UP000604117"/>
    </source>
</evidence>
<comment type="similarity">
    <text evidence="3">Belongs to the class-V pyridoxal-phosphate-dependent aminotransferase family.</text>
</comment>
<dbReference type="GO" id="GO:0008483">
    <property type="term" value="F:transaminase activity"/>
    <property type="evidence" value="ECO:0007669"/>
    <property type="project" value="UniProtKB-KW"/>
</dbReference>
<dbReference type="Pfam" id="PF00266">
    <property type="entry name" value="Aminotran_5"/>
    <property type="match status" value="1"/>
</dbReference>
<proteinExistence type="inferred from homology"/>
<name>A0ABQ4CML5_9ACTN</name>
<gene>
    <name evidence="6" type="ORF">Asi02nite_20420</name>
</gene>
<dbReference type="InterPro" id="IPR015424">
    <property type="entry name" value="PyrdxlP-dep_Trfase"/>
</dbReference>
<reference evidence="6 7" key="1">
    <citation type="submission" date="2021-01" db="EMBL/GenBank/DDBJ databases">
        <title>Whole genome shotgun sequence of Asanoa siamensis NBRC 107932.</title>
        <authorList>
            <person name="Komaki H."/>
            <person name="Tamura T."/>
        </authorList>
    </citation>
    <scope>NUCLEOTIDE SEQUENCE [LARGE SCALE GENOMIC DNA]</scope>
    <source>
        <strain evidence="6 7">NBRC 107932</strain>
    </source>
</reference>
<evidence type="ECO:0000256" key="2">
    <source>
        <dbReference type="ARBA" id="ARBA00022898"/>
    </source>
</evidence>
<dbReference type="InterPro" id="IPR020578">
    <property type="entry name" value="Aminotrans_V_PyrdxlP_BS"/>
</dbReference>
<keyword evidence="6" id="KW-0808">Transferase</keyword>
<dbReference type="PANTHER" id="PTHR43092">
    <property type="entry name" value="L-CYSTEINE DESULFHYDRASE"/>
    <property type="match status" value="1"/>
</dbReference>
<protein>
    <submittedName>
        <fullName evidence="6">Class V aminotransferase</fullName>
    </submittedName>
</protein>
<evidence type="ECO:0000256" key="3">
    <source>
        <dbReference type="RuleBase" id="RU004075"/>
    </source>
</evidence>
<dbReference type="Proteomes" id="UP000604117">
    <property type="component" value="Unassembled WGS sequence"/>
</dbReference>
<evidence type="ECO:0000256" key="1">
    <source>
        <dbReference type="ARBA" id="ARBA00001933"/>
    </source>
</evidence>
<dbReference type="InterPro" id="IPR000192">
    <property type="entry name" value="Aminotrans_V_dom"/>
</dbReference>